<feature type="region of interest" description="Disordered" evidence="1">
    <location>
        <begin position="880"/>
        <end position="900"/>
    </location>
</feature>
<gene>
    <name evidence="4" type="primary">LOC117650369</name>
</gene>
<feature type="region of interest" description="Disordered" evidence="1">
    <location>
        <begin position="1659"/>
        <end position="1682"/>
    </location>
</feature>
<dbReference type="PROSITE" id="PS50888">
    <property type="entry name" value="BHLH"/>
    <property type="match status" value="1"/>
</dbReference>
<protein>
    <submittedName>
        <fullName evidence="4">Uncharacterized protein LOC117650369</fullName>
    </submittedName>
</protein>
<organism evidence="4">
    <name type="scientific">Thrips palmi</name>
    <name type="common">Melon thrips</name>
    <dbReference type="NCBI Taxonomy" id="161013"/>
    <lineage>
        <taxon>Eukaryota</taxon>
        <taxon>Metazoa</taxon>
        <taxon>Ecdysozoa</taxon>
        <taxon>Arthropoda</taxon>
        <taxon>Hexapoda</taxon>
        <taxon>Insecta</taxon>
        <taxon>Pterygota</taxon>
        <taxon>Neoptera</taxon>
        <taxon>Paraneoptera</taxon>
        <taxon>Thysanoptera</taxon>
        <taxon>Terebrantia</taxon>
        <taxon>Thripoidea</taxon>
        <taxon>Thripidae</taxon>
        <taxon>Thrips</taxon>
    </lineage>
</organism>
<dbReference type="InterPro" id="IPR011598">
    <property type="entry name" value="bHLH_dom"/>
</dbReference>
<feature type="region of interest" description="Disordered" evidence="1">
    <location>
        <begin position="1280"/>
        <end position="1315"/>
    </location>
</feature>
<feature type="compositionally biased region" description="Polar residues" evidence="1">
    <location>
        <begin position="1512"/>
        <end position="1556"/>
    </location>
</feature>
<feature type="compositionally biased region" description="Low complexity" evidence="1">
    <location>
        <begin position="1495"/>
        <end position="1511"/>
    </location>
</feature>
<dbReference type="KEGG" id="tpal:117650369"/>
<feature type="region of interest" description="Disordered" evidence="1">
    <location>
        <begin position="336"/>
        <end position="356"/>
    </location>
</feature>
<dbReference type="InParanoid" id="A0A6P8ZW82"/>
<accession>A0A6P8ZW82</accession>
<keyword evidence="3" id="KW-1185">Reference proteome</keyword>
<feature type="compositionally biased region" description="Basic and acidic residues" evidence="1">
    <location>
        <begin position="1066"/>
        <end position="1080"/>
    </location>
</feature>
<feature type="compositionally biased region" description="Low complexity" evidence="1">
    <location>
        <begin position="1085"/>
        <end position="1099"/>
    </location>
</feature>
<evidence type="ECO:0000256" key="1">
    <source>
        <dbReference type="SAM" id="MobiDB-lite"/>
    </source>
</evidence>
<evidence type="ECO:0000313" key="4">
    <source>
        <dbReference type="RefSeq" id="XP_034249633.1"/>
    </source>
</evidence>
<dbReference type="SUPFAM" id="SSF47459">
    <property type="entry name" value="HLH, helix-loop-helix DNA-binding domain"/>
    <property type="match status" value="1"/>
</dbReference>
<name>A0A6P8ZW82_THRPL</name>
<feature type="compositionally biased region" description="Basic residues" evidence="1">
    <location>
        <begin position="1557"/>
        <end position="1566"/>
    </location>
</feature>
<feature type="compositionally biased region" description="Polar residues" evidence="1">
    <location>
        <begin position="1107"/>
        <end position="1121"/>
    </location>
</feature>
<feature type="region of interest" description="Disordered" evidence="1">
    <location>
        <begin position="1457"/>
        <end position="1479"/>
    </location>
</feature>
<feature type="region of interest" description="Disordered" evidence="1">
    <location>
        <begin position="261"/>
        <end position="285"/>
    </location>
</feature>
<feature type="compositionally biased region" description="Basic residues" evidence="1">
    <location>
        <begin position="138"/>
        <end position="148"/>
    </location>
</feature>
<dbReference type="InterPro" id="IPR036638">
    <property type="entry name" value="HLH_DNA-bd_sf"/>
</dbReference>
<dbReference type="RefSeq" id="XP_034249633.1">
    <property type="nucleotide sequence ID" value="XM_034393742.1"/>
</dbReference>
<feature type="compositionally biased region" description="Polar residues" evidence="1">
    <location>
        <begin position="891"/>
        <end position="900"/>
    </location>
</feature>
<feature type="region of interest" description="Disordered" evidence="1">
    <location>
        <begin position="1047"/>
        <end position="1121"/>
    </location>
</feature>
<feature type="domain" description="BHLH" evidence="2">
    <location>
        <begin position="4"/>
        <end position="56"/>
    </location>
</feature>
<feature type="region of interest" description="Disordered" evidence="1">
    <location>
        <begin position="137"/>
        <end position="167"/>
    </location>
</feature>
<sequence>MVKKEASKGREWEKGRRDVLNQTFCELQKALPSYIDGQIISKKNILIQALGYIQQLQQEKKNGGEEGNQEMKLEVLQKWTLHVLQKFSQLLSLIDKDNIKVPIDFLKLLTPPAWISPEISKSISKIEKFGANNNVTNKKQKIAGKRKGNTSLSTTSASSNSMASSTINTKVEKPVSLVKVAQFQSDSGDPNSGQGANSSILQSNPLLMQSSPLQMSSQLLFASNSSSTPLPLLVSVTGVKTVNPFILVQSNVVTPSPLSGQKVVSSGMNNRPIQPGPPNKTSKKLRKLPIPSLKQCGGHRNISVHGKSKLLKQSSKVDSKPCPQKTVKIKNVSQDIQSVDSEPVQGAAAPDENGLKSTMTSAVSETKSAAQKQPANILLGSEGKCSQPISDVNKENVAENSLNSKCASDETKLNVYFTSSNKDEAAGTELLSTLENPKEAPVVENEEISTLHIGQQLKKNDSSAQKLMDCEKTPVKKRLCEMDINSAIFKRQKCAMEDSSMDGSKIDKTSATDCHLSHISTVEVSPVKTSKSSYSILALCEGQHLFSETGLTSEATDQIVQEISTRRSSEQDKEVTDGGRMGILIHQQVPIEKPNDVCSNTEKSRQASTTNTYSEWSDKIKYKSDRLSSSGNIFSSVPLHNNKNTFIPISDMENFKAVPESFDSTDASFGLPMHSSDISNDIFASLQVPTAGQHPESISPTAAFLLSFPLVSTSKATELLADDTVCENTDSQPGIKTILQIGNMDCDTPVTKCVTEFSPIEGSNVVYSTSNIFSHDTVPLAISKNKSSVDNRNFAHKGVDQISSHKCANTGTLLSLKETANFAQKHMEPTSKCSHTFSSKSIYQPPCDSSKQICQSRNESASSSVTSNGNGVQHDVSRMQSKHSGAHGISNKASQKPNDSTPFLICEKQTDWMDVPHSTYSDFSTLSASRSDCAVNYVLPPVLMSSGISVEDSSSATKCQAPSSSAGLVSWSTLAPENNQGSKQVSRLGHFQDMFTTSKTNIKSAEFQVSDISIGSSASSQSQVASTSLAVTKMNTVVSNFEQNHHLMNLPSHGSKPSASSASGSDLKKSFSISDRKQEECSTLNVMNTSSNVPSSNTTDRGRFNETESGPNLRQQTSLSTSATVGYTLSEAKQSKTSNIYFEDRSSKSLKPSTSITLENVGSKESINLMNYNQNAVVSELKQSLVGPSYESLNVKGNEVNNHHLQGNISKLHVAQNNEYPVAPSSTNKKNVIDFNVNSDLSVDAAKSNISGQNFNLESSTNVMQFSNSALNVLTNHQESYSNKSADRESQMKSQQQCARSTNKESVSNLHRPPVNWMTAPDIRSHQHHSGPSFGNNSNLNSTQGLLYLPDHTKDSDSTATLFDQSSNFHCLDIPHSGQSLFKGNELHLFGNETVENFHDSSAWSPNKNGGSSMLGNMMIPSTLPTLVGDLALGDTNISRPFLPSYSNDTQSCHKKSVKRSIITSRRSEKPVEESVATGQECGGSFLSVSQLVDSGNGSKTRTSSSTKESNIPYSGSFSHQDTTGCQSLKQNSKPVSSNYSTEALLSSSNAQQTNQHNHRKRRSHSAHYSNNFVGGTVSYQNNSSISLQVQGPQTQFLTDLPPHRQNDYQGTFLPSDGVHSFMLGNPSRTHRNQSYPLQNISDRSSMDDNLLQKNHNSTGMTDTSVSRNHRSNAINPINNTSSTVPSNIIDFGYMNMPPPVSQDDINFSNHPPAPSFLSHHSYPMPSQDSLYTTPRLTIHAANTHQNSTIQSPSATTLTNFHLSTIFPEINDKVIC</sequence>
<feature type="region of interest" description="Disordered" evidence="1">
    <location>
        <begin position="1493"/>
        <end position="1566"/>
    </location>
</feature>
<reference evidence="4" key="1">
    <citation type="submission" date="2025-08" db="UniProtKB">
        <authorList>
            <consortium name="RefSeq"/>
        </authorList>
    </citation>
    <scope>IDENTIFICATION</scope>
    <source>
        <tissue evidence="4">Total insect</tissue>
    </source>
</reference>
<evidence type="ECO:0000313" key="3">
    <source>
        <dbReference type="Proteomes" id="UP000515158"/>
    </source>
</evidence>
<feature type="compositionally biased region" description="Low complexity" evidence="1">
    <location>
        <begin position="1050"/>
        <end position="1065"/>
    </location>
</feature>
<dbReference type="Pfam" id="PF00010">
    <property type="entry name" value="HLH"/>
    <property type="match status" value="1"/>
</dbReference>
<evidence type="ECO:0000259" key="2">
    <source>
        <dbReference type="PROSITE" id="PS50888"/>
    </source>
</evidence>
<dbReference type="GO" id="GO:0046983">
    <property type="term" value="F:protein dimerization activity"/>
    <property type="evidence" value="ECO:0007669"/>
    <property type="project" value="InterPro"/>
</dbReference>
<feature type="compositionally biased region" description="Polar residues" evidence="1">
    <location>
        <begin position="1292"/>
        <end position="1309"/>
    </location>
</feature>
<dbReference type="Proteomes" id="UP000515158">
    <property type="component" value="Unplaced"/>
</dbReference>
<dbReference type="OrthoDB" id="60033at2759"/>
<dbReference type="GeneID" id="117650369"/>
<dbReference type="Gene3D" id="4.10.280.10">
    <property type="entry name" value="Helix-loop-helix DNA-binding domain"/>
    <property type="match status" value="1"/>
</dbReference>
<proteinExistence type="predicted"/>
<feature type="compositionally biased region" description="Polar residues" evidence="1">
    <location>
        <begin position="261"/>
        <end position="272"/>
    </location>
</feature>
<feature type="compositionally biased region" description="Low complexity" evidence="1">
    <location>
        <begin position="149"/>
        <end position="167"/>
    </location>
</feature>